<name>A0AAV5CQX9_ELECO</name>
<keyword evidence="2" id="KW-1185">Reference proteome</keyword>
<dbReference type="AlphaFoldDB" id="A0AAV5CQX9"/>
<evidence type="ECO:0000313" key="2">
    <source>
        <dbReference type="Proteomes" id="UP001054889"/>
    </source>
</evidence>
<sequence length="108" mass="12018">MNYFRKAITDDDGAKLGMPGVNAEQNSMEVSRPLRFALNTSEALHFIKDALAKYYGSTQQFIAEADADGDGNLARLEKQSTKARNGLSPTIRRLKWGVQAIDKHQYPS</sequence>
<dbReference type="EMBL" id="BQKI01000008">
    <property type="protein sequence ID" value="GJN00819.1"/>
    <property type="molecule type" value="Genomic_DNA"/>
</dbReference>
<proteinExistence type="predicted"/>
<comment type="caution">
    <text evidence="1">The sequence shown here is derived from an EMBL/GenBank/DDBJ whole genome shotgun (WGS) entry which is preliminary data.</text>
</comment>
<evidence type="ECO:0000313" key="1">
    <source>
        <dbReference type="EMBL" id="GJN00819.1"/>
    </source>
</evidence>
<reference evidence="1" key="1">
    <citation type="journal article" date="2018" name="DNA Res.">
        <title>Multiple hybrid de novo genome assembly of finger millet, an orphan allotetraploid crop.</title>
        <authorList>
            <person name="Hatakeyama M."/>
            <person name="Aluri S."/>
            <person name="Balachadran M.T."/>
            <person name="Sivarajan S.R."/>
            <person name="Patrignani A."/>
            <person name="Gruter S."/>
            <person name="Poveda L."/>
            <person name="Shimizu-Inatsugi R."/>
            <person name="Baeten J."/>
            <person name="Francoijs K.J."/>
            <person name="Nataraja K.N."/>
            <person name="Reddy Y.A.N."/>
            <person name="Phadnis S."/>
            <person name="Ravikumar R.L."/>
            <person name="Schlapbach R."/>
            <person name="Sreeman S.M."/>
            <person name="Shimizu K.K."/>
        </authorList>
    </citation>
    <scope>NUCLEOTIDE SEQUENCE</scope>
</reference>
<dbReference type="Proteomes" id="UP001054889">
    <property type="component" value="Unassembled WGS sequence"/>
</dbReference>
<accession>A0AAV5CQX9</accession>
<reference evidence="1" key="2">
    <citation type="submission" date="2021-12" db="EMBL/GenBank/DDBJ databases">
        <title>Resequencing data analysis of finger millet.</title>
        <authorList>
            <person name="Hatakeyama M."/>
            <person name="Aluri S."/>
            <person name="Balachadran M.T."/>
            <person name="Sivarajan S.R."/>
            <person name="Poveda L."/>
            <person name="Shimizu-Inatsugi R."/>
            <person name="Schlapbach R."/>
            <person name="Sreeman S.M."/>
            <person name="Shimizu K.K."/>
        </authorList>
    </citation>
    <scope>NUCLEOTIDE SEQUENCE</scope>
</reference>
<gene>
    <name evidence="1" type="primary">ga18035</name>
    <name evidence="1" type="ORF">PR202_ga18035</name>
</gene>
<organism evidence="1 2">
    <name type="scientific">Eleusine coracana subsp. coracana</name>
    <dbReference type="NCBI Taxonomy" id="191504"/>
    <lineage>
        <taxon>Eukaryota</taxon>
        <taxon>Viridiplantae</taxon>
        <taxon>Streptophyta</taxon>
        <taxon>Embryophyta</taxon>
        <taxon>Tracheophyta</taxon>
        <taxon>Spermatophyta</taxon>
        <taxon>Magnoliopsida</taxon>
        <taxon>Liliopsida</taxon>
        <taxon>Poales</taxon>
        <taxon>Poaceae</taxon>
        <taxon>PACMAD clade</taxon>
        <taxon>Chloridoideae</taxon>
        <taxon>Cynodonteae</taxon>
        <taxon>Eleusininae</taxon>
        <taxon>Eleusine</taxon>
    </lineage>
</organism>
<protein>
    <submittedName>
        <fullName evidence="1">Uncharacterized protein</fullName>
    </submittedName>
</protein>